<keyword evidence="3 4" id="KW-0067">ATP-binding</keyword>
<dbReference type="InterPro" id="IPR051681">
    <property type="entry name" value="Ser/Thr_Kinases-Pseudokinases"/>
</dbReference>
<keyword evidence="1" id="KW-0418">Kinase</keyword>
<dbReference type="PANTHER" id="PTHR44329">
    <property type="entry name" value="SERINE/THREONINE-PROTEIN KINASE TNNI3K-RELATED"/>
    <property type="match status" value="1"/>
</dbReference>
<feature type="domain" description="Protein kinase" evidence="6">
    <location>
        <begin position="332"/>
        <end position="599"/>
    </location>
</feature>
<feature type="compositionally biased region" description="Low complexity" evidence="5">
    <location>
        <begin position="155"/>
        <end position="174"/>
    </location>
</feature>
<evidence type="ECO:0000256" key="2">
    <source>
        <dbReference type="ARBA" id="ARBA00022741"/>
    </source>
</evidence>
<accession>A0ABP1RGF7</accession>
<keyword evidence="1" id="KW-0723">Serine/threonine-protein kinase</keyword>
<keyword evidence="8" id="KW-1185">Reference proteome</keyword>
<protein>
    <recommendedName>
        <fullName evidence="6">Protein kinase domain-containing protein</fullName>
    </recommendedName>
</protein>
<gene>
    <name evidence="7" type="ORF">ODALV1_LOCUS21883</name>
</gene>
<dbReference type="PANTHER" id="PTHR44329:SF298">
    <property type="entry name" value="MIXED LINEAGE KINASE DOMAIN-LIKE PROTEIN"/>
    <property type="match status" value="1"/>
</dbReference>
<dbReference type="PROSITE" id="PS50011">
    <property type="entry name" value="PROTEIN_KINASE_DOM"/>
    <property type="match status" value="1"/>
</dbReference>
<feature type="compositionally biased region" description="Low complexity" evidence="5">
    <location>
        <begin position="119"/>
        <end position="128"/>
    </location>
</feature>
<dbReference type="InterPro" id="IPR011009">
    <property type="entry name" value="Kinase-like_dom_sf"/>
</dbReference>
<reference evidence="7 8" key="1">
    <citation type="submission" date="2024-08" db="EMBL/GenBank/DDBJ databases">
        <authorList>
            <person name="Cucini C."/>
            <person name="Frati F."/>
        </authorList>
    </citation>
    <scope>NUCLEOTIDE SEQUENCE [LARGE SCALE GENOMIC DNA]</scope>
</reference>
<dbReference type="InterPro" id="IPR017441">
    <property type="entry name" value="Protein_kinase_ATP_BS"/>
</dbReference>
<dbReference type="InterPro" id="IPR000719">
    <property type="entry name" value="Prot_kinase_dom"/>
</dbReference>
<evidence type="ECO:0000256" key="3">
    <source>
        <dbReference type="ARBA" id="ARBA00022840"/>
    </source>
</evidence>
<dbReference type="PROSITE" id="PS00108">
    <property type="entry name" value="PROTEIN_KINASE_ST"/>
    <property type="match status" value="1"/>
</dbReference>
<dbReference type="SMART" id="SM00220">
    <property type="entry name" value="S_TKc"/>
    <property type="match status" value="1"/>
</dbReference>
<evidence type="ECO:0000256" key="5">
    <source>
        <dbReference type="SAM" id="MobiDB-lite"/>
    </source>
</evidence>
<feature type="compositionally biased region" description="Low complexity" evidence="5">
    <location>
        <begin position="196"/>
        <end position="205"/>
    </location>
</feature>
<dbReference type="PROSITE" id="PS00107">
    <property type="entry name" value="PROTEIN_KINASE_ATP"/>
    <property type="match status" value="1"/>
</dbReference>
<evidence type="ECO:0000256" key="4">
    <source>
        <dbReference type="PROSITE-ProRule" id="PRU10141"/>
    </source>
</evidence>
<evidence type="ECO:0000256" key="1">
    <source>
        <dbReference type="ARBA" id="ARBA00022527"/>
    </source>
</evidence>
<name>A0ABP1RGF7_9HEXA</name>
<comment type="caution">
    <text evidence="7">The sequence shown here is derived from an EMBL/GenBank/DDBJ whole genome shotgun (WGS) entry which is preliminary data.</text>
</comment>
<evidence type="ECO:0000313" key="8">
    <source>
        <dbReference type="Proteomes" id="UP001642540"/>
    </source>
</evidence>
<dbReference type="Proteomes" id="UP001642540">
    <property type="component" value="Unassembled WGS sequence"/>
</dbReference>
<feature type="region of interest" description="Disordered" evidence="5">
    <location>
        <begin position="62"/>
        <end position="92"/>
    </location>
</feature>
<dbReference type="SUPFAM" id="SSF56112">
    <property type="entry name" value="Protein kinase-like (PK-like)"/>
    <property type="match status" value="1"/>
</dbReference>
<dbReference type="InterPro" id="IPR001245">
    <property type="entry name" value="Ser-Thr/Tyr_kinase_cat_dom"/>
</dbReference>
<sequence>MPRTYVDNAYNRSVGRVGMDLGSAVISRSSGGSGGGGSYSSGGGGGYSAGGGGSYSYGAGGSYSSSSGGGSSYSSGGGGGNYSSGGGSSSSPKTYVDNAYNRSAGRVGLVVGSAVISRSSGEGASSYSSGGGGNSRKASIDNEYSRAGLSFGSAIHSGSSRGSSSSSSYTGASSKTYTDNAYNRRLGRVGKPLGTASVSSASRSSASISSYSVPKTYVDNDMNRRLGRVGKEVGTAVYSHSENSRMATKFAERPQVLQKLYDFDPEDPRVPDIHVYIHKYKEEHRDEPESVKDCEVAEGILHRHDAALAQSRAKLQRPTWLLGGDVIEWEDLEIGDKLGGGGFGDVHAAIWQRKYQVAVKKLRVQRVHQKKKVQFEQEVKMFSNLHHKAIVEFYGACVMTPNIAIIMEFMPEGSLYDVLHVEGRKITLNHKFQMGEDILSALTYIHEQNVVHRDIKSMNVFVCEGLSHCKLGDFGLALKDEHQSSMSVADYAVVGTVRYSSPEIIRGERLTKDQLMAADVYAAALTINELFLEEIPFDGLTQFQVQKMILDGERPEAGGATDAPQVPEFVERLLKKGMSGIATERPSARNFLKQFKACK</sequence>
<keyword evidence="2 4" id="KW-0547">Nucleotide-binding</keyword>
<dbReference type="EMBL" id="CAXLJM020000072">
    <property type="protein sequence ID" value="CAL8127529.1"/>
    <property type="molecule type" value="Genomic_DNA"/>
</dbReference>
<feature type="region of interest" description="Disordered" evidence="5">
    <location>
        <begin position="155"/>
        <end position="205"/>
    </location>
</feature>
<dbReference type="InterPro" id="IPR008271">
    <property type="entry name" value="Ser/Thr_kinase_AS"/>
</dbReference>
<dbReference type="Gene3D" id="1.10.510.10">
    <property type="entry name" value="Transferase(Phosphotransferase) domain 1"/>
    <property type="match status" value="1"/>
</dbReference>
<feature type="binding site" evidence="4">
    <location>
        <position position="361"/>
    </location>
    <ligand>
        <name>ATP</name>
        <dbReference type="ChEBI" id="CHEBI:30616"/>
    </ligand>
</feature>
<evidence type="ECO:0000313" key="7">
    <source>
        <dbReference type="EMBL" id="CAL8127529.1"/>
    </source>
</evidence>
<proteinExistence type="predicted"/>
<dbReference type="Gene3D" id="3.30.200.20">
    <property type="entry name" value="Phosphorylase Kinase, domain 1"/>
    <property type="match status" value="1"/>
</dbReference>
<organism evidence="7 8">
    <name type="scientific">Orchesella dallaii</name>
    <dbReference type="NCBI Taxonomy" id="48710"/>
    <lineage>
        <taxon>Eukaryota</taxon>
        <taxon>Metazoa</taxon>
        <taxon>Ecdysozoa</taxon>
        <taxon>Arthropoda</taxon>
        <taxon>Hexapoda</taxon>
        <taxon>Collembola</taxon>
        <taxon>Entomobryomorpha</taxon>
        <taxon>Entomobryoidea</taxon>
        <taxon>Orchesellidae</taxon>
        <taxon>Orchesellinae</taxon>
        <taxon>Orchesella</taxon>
    </lineage>
</organism>
<evidence type="ECO:0000259" key="6">
    <source>
        <dbReference type="PROSITE" id="PS50011"/>
    </source>
</evidence>
<dbReference type="Pfam" id="PF07714">
    <property type="entry name" value="PK_Tyr_Ser-Thr"/>
    <property type="match status" value="1"/>
</dbReference>
<keyword evidence="1" id="KW-0808">Transferase</keyword>
<feature type="compositionally biased region" description="Gly residues" evidence="5">
    <location>
        <begin position="62"/>
        <end position="88"/>
    </location>
</feature>
<feature type="region of interest" description="Disordered" evidence="5">
    <location>
        <begin position="119"/>
        <end position="139"/>
    </location>
</feature>